<dbReference type="InterPro" id="IPR011322">
    <property type="entry name" value="N-reg_PII-like_a/b"/>
</dbReference>
<reference evidence="2 3" key="1">
    <citation type="submission" date="2019-03" db="EMBL/GenBank/DDBJ databases">
        <title>Genomic Encyclopedia of Archaeal and Bacterial Type Strains, Phase II (KMG-II): from individual species to whole genera.</title>
        <authorList>
            <person name="Goeker M."/>
        </authorList>
    </citation>
    <scope>NUCLEOTIDE SEQUENCE [LARGE SCALE GENOMIC DNA]</scope>
    <source>
        <strain evidence="2 3">DSM 21537</strain>
    </source>
</reference>
<dbReference type="InterPro" id="IPR004323">
    <property type="entry name" value="Ion_tolerance_CutA"/>
</dbReference>
<dbReference type="GO" id="GO:0010038">
    <property type="term" value="P:response to metal ion"/>
    <property type="evidence" value="ECO:0007669"/>
    <property type="project" value="InterPro"/>
</dbReference>
<sequence length="110" mass="12539">MASDEILVFTTIGDRDMAEEHISEMLEQGIIVSGTIFPEVELVYLWEGKITVDTENKILLKAKADKYNAIEEYIMKRHPYIAPEIIRLDVSFGSPSYKAFVADKIKKNSQ</sequence>
<comment type="caution">
    <text evidence="2">The sequence shown here is derived from an EMBL/GenBank/DDBJ whole genome shotgun (WGS) entry which is preliminary data.</text>
</comment>
<dbReference type="RefSeq" id="WP_004788031.1">
    <property type="nucleotide sequence ID" value="NZ_SORO01000002.1"/>
</dbReference>
<dbReference type="GO" id="GO:0005507">
    <property type="term" value="F:copper ion binding"/>
    <property type="evidence" value="ECO:0007669"/>
    <property type="project" value="TreeGrafter"/>
</dbReference>
<dbReference type="EMBL" id="SORO01000002">
    <property type="protein sequence ID" value="TDY68451.1"/>
    <property type="molecule type" value="Genomic_DNA"/>
</dbReference>
<dbReference type="PANTHER" id="PTHR23419:SF8">
    <property type="entry name" value="FI09726P"/>
    <property type="match status" value="1"/>
</dbReference>
<dbReference type="Proteomes" id="UP000294684">
    <property type="component" value="Unassembled WGS sequence"/>
</dbReference>
<keyword evidence="3" id="KW-1185">Reference proteome</keyword>
<dbReference type="OrthoDB" id="343674at2"/>
<proteinExistence type="inferred from homology"/>
<comment type="similarity">
    <text evidence="1">Belongs to the CutA family.</text>
</comment>
<dbReference type="AlphaFoldDB" id="A0A4R8MR76"/>
<dbReference type="Gene3D" id="3.30.70.120">
    <property type="match status" value="1"/>
</dbReference>
<protein>
    <submittedName>
        <fullName evidence="2">Divalent cation tolerance protein</fullName>
    </submittedName>
</protein>
<organism evidence="2 3">
    <name type="scientific">Leptospira meyeri</name>
    <dbReference type="NCBI Taxonomy" id="29508"/>
    <lineage>
        <taxon>Bacteria</taxon>
        <taxon>Pseudomonadati</taxon>
        <taxon>Spirochaetota</taxon>
        <taxon>Spirochaetia</taxon>
        <taxon>Leptospirales</taxon>
        <taxon>Leptospiraceae</taxon>
        <taxon>Leptospira</taxon>
    </lineage>
</organism>
<dbReference type="PANTHER" id="PTHR23419">
    <property type="entry name" value="DIVALENT CATION TOLERANCE CUTA-RELATED"/>
    <property type="match status" value="1"/>
</dbReference>
<dbReference type="Pfam" id="PF03091">
    <property type="entry name" value="CutA1"/>
    <property type="match status" value="1"/>
</dbReference>
<dbReference type="SUPFAM" id="SSF54913">
    <property type="entry name" value="GlnB-like"/>
    <property type="match status" value="1"/>
</dbReference>
<evidence type="ECO:0000313" key="2">
    <source>
        <dbReference type="EMBL" id="TDY68451.1"/>
    </source>
</evidence>
<name>A0A4R8MR76_LEPME</name>
<dbReference type="STRING" id="1193051.LEP1GSC017_0200"/>
<gene>
    <name evidence="2" type="ORF">CLV96_2965</name>
</gene>
<dbReference type="InterPro" id="IPR015867">
    <property type="entry name" value="N-reg_PII/ATP_PRibTrfase_C"/>
</dbReference>
<dbReference type="GeneID" id="79828245"/>
<evidence type="ECO:0000313" key="3">
    <source>
        <dbReference type="Proteomes" id="UP000294684"/>
    </source>
</evidence>
<accession>A0A4R8MR76</accession>
<evidence type="ECO:0000256" key="1">
    <source>
        <dbReference type="ARBA" id="ARBA00010169"/>
    </source>
</evidence>